<dbReference type="STRING" id="43678.OJAG_10590"/>
<reference evidence="2 3" key="1">
    <citation type="submission" date="2016-01" db="EMBL/GenBank/DDBJ databases">
        <title>Genome sequence of Oerskovia enterophila VJag, an agar and cellulose degrading bacterium.</title>
        <authorList>
            <person name="Poehlein A."/>
            <person name="Jag V."/>
            <person name="Bengelsdorf F."/>
            <person name="Duerre P."/>
            <person name="Daniel R."/>
        </authorList>
    </citation>
    <scope>NUCLEOTIDE SEQUENCE [LARGE SCALE GENOMIC DNA]</scope>
    <source>
        <strain evidence="2 3">VJag</strain>
    </source>
</reference>
<proteinExistence type="predicted"/>
<dbReference type="AlphaFoldDB" id="A0A163SCX6"/>
<dbReference type="Gene3D" id="2.60.120.260">
    <property type="entry name" value="Galactose-binding domain-like"/>
    <property type="match status" value="1"/>
</dbReference>
<organism evidence="2 3">
    <name type="scientific">Oerskovia enterophila</name>
    <dbReference type="NCBI Taxonomy" id="43678"/>
    <lineage>
        <taxon>Bacteria</taxon>
        <taxon>Bacillati</taxon>
        <taxon>Actinomycetota</taxon>
        <taxon>Actinomycetes</taxon>
        <taxon>Micrococcales</taxon>
        <taxon>Cellulomonadaceae</taxon>
        <taxon>Oerskovia</taxon>
    </lineage>
</organism>
<feature type="domain" description="Bacterial Ig-like" evidence="1">
    <location>
        <begin position="311"/>
        <end position="367"/>
    </location>
</feature>
<evidence type="ECO:0000313" key="2">
    <source>
        <dbReference type="EMBL" id="KZM36269.1"/>
    </source>
</evidence>
<feature type="domain" description="Bacterial Ig-like" evidence="1">
    <location>
        <begin position="231"/>
        <end position="286"/>
    </location>
</feature>
<dbReference type="Proteomes" id="UP000076447">
    <property type="component" value="Unassembled WGS sequence"/>
</dbReference>
<dbReference type="InterPro" id="IPR058094">
    <property type="entry name" value="Ig-like_OmpL47-like"/>
</dbReference>
<sequence length="655" mass="67372">MARAGRGRAVGFSRPRRWTAATLAGVLVGVGALGGAGIAVAAVGSSLPAVTAAAEAPANVALLGTPEASYTASWHAIDAVNDGEVAHTGSYDKAWATWDGNRPATQWLEYAWEAPVRVDRSVLSFWSDGEGANGDNVRVPGSWKIQYWDEATSTYKDVVNPSAYGTARLAPNETTFEPVTTTKVRATFNALKGATVATYSAVGVTEWELWGTGGTEEPEPVDPNAPIDVSPVHVPTLVGELPDLPEDVDAIYEDGRVASVAVDWADVTAEQVAEKGSFGVTGVAEGIVEPVQGTVYVRDGEPGDVTEVDYVSVVTLAGTAPTLPSSVTAAFEDGSRDSRTGVEWDAVEPSHYAEAGGLFFVEGDVEGTDLPAEATVFVVAPDDAEDTIAPTVFLSVEPGPATSGWYVEPVRVTVAASDNRDPAPAVEVSVDGGAWAAYTGPVTVDTDGVRTVAARATDASGNVGEATRELKVDATAPVTVATVKNLGSSVEVTLTATDAGSGVDRIQWEGPGTFWGTYQEPFTRALTEEPQVIEFAATDAAGNQEVRQRIELPALGEPDPDLAVEVSASAKCVAGKVAVSVRAVNGEDVPVDVKVGSAFGSKSFTGVAPGKSASQSFATRAGSVDAGVVTITASTGGADGTSATFEAPYAALDCG</sequence>
<accession>A0A163SCX6</accession>
<gene>
    <name evidence="2" type="primary">hypBA2_1</name>
    <name evidence="2" type="ORF">OJAG_10590</name>
</gene>
<protein>
    <submittedName>
        <fullName evidence="2">Beta-L-arabinobiosidase</fullName>
        <ecNumber evidence="2">3.2.1.187</ecNumber>
    </submittedName>
</protein>
<name>A0A163SCX6_9CELL</name>
<dbReference type="InterPro" id="IPR014756">
    <property type="entry name" value="Ig_E-set"/>
</dbReference>
<evidence type="ECO:0000313" key="3">
    <source>
        <dbReference type="Proteomes" id="UP000076447"/>
    </source>
</evidence>
<dbReference type="NCBIfam" id="NF047446">
    <property type="entry name" value="barrel_OmpL47"/>
    <property type="match status" value="2"/>
</dbReference>
<evidence type="ECO:0000259" key="1">
    <source>
        <dbReference type="Pfam" id="PF07532"/>
    </source>
</evidence>
<keyword evidence="2" id="KW-0326">Glycosidase</keyword>
<keyword evidence="2" id="KW-0378">Hydrolase</keyword>
<dbReference type="Pfam" id="PF07532">
    <property type="entry name" value="Big_4"/>
    <property type="match status" value="2"/>
</dbReference>
<dbReference type="PATRIC" id="fig|43678.3.peg.1108"/>
<dbReference type="EMBL" id="LRIE01000056">
    <property type="protein sequence ID" value="KZM36269.1"/>
    <property type="molecule type" value="Genomic_DNA"/>
</dbReference>
<dbReference type="GO" id="GO:0016798">
    <property type="term" value="F:hydrolase activity, acting on glycosyl bonds"/>
    <property type="evidence" value="ECO:0007669"/>
    <property type="project" value="UniProtKB-KW"/>
</dbReference>
<dbReference type="SUPFAM" id="SSF81296">
    <property type="entry name" value="E set domains"/>
    <property type="match status" value="1"/>
</dbReference>
<comment type="caution">
    <text evidence="2">The sequence shown here is derived from an EMBL/GenBank/DDBJ whole genome shotgun (WGS) entry which is preliminary data.</text>
</comment>
<dbReference type="InterPro" id="IPR011081">
    <property type="entry name" value="Big_4"/>
</dbReference>
<dbReference type="EC" id="3.2.1.187" evidence="2"/>